<proteinExistence type="evidence at transcript level"/>
<sequence length="139" mass="14948">MKLKRQKENVFQRVWHQHRNINSYNSLTQQKLLSFIQSLGRGSSSSLPGCSFGTLSEAALESARHVTQVPHPSSSGSLSPNGLHAPVIFPGARSGVSARRATTLLEVEAAAATPHTEGVGLVPPLTETPRSLTHRSCRS</sequence>
<protein>
    <submittedName>
        <fullName evidence="2">Uncharacterized protein</fullName>
    </submittedName>
</protein>
<name>C6T580_SOYBN</name>
<feature type="region of interest" description="Disordered" evidence="1">
    <location>
        <begin position="118"/>
        <end position="139"/>
    </location>
</feature>
<reference evidence="2" key="1">
    <citation type="submission" date="2009-08" db="EMBL/GenBank/DDBJ databases">
        <authorList>
            <person name="Cheung F."/>
            <person name="Xiao Y."/>
            <person name="Chan A."/>
            <person name="Moskal W."/>
            <person name="Town C.D."/>
        </authorList>
    </citation>
    <scope>NUCLEOTIDE SEQUENCE</scope>
</reference>
<dbReference type="EMBL" id="BT092592">
    <property type="protein sequence ID" value="ACU16882.1"/>
    <property type="molecule type" value="mRNA"/>
</dbReference>
<evidence type="ECO:0000256" key="1">
    <source>
        <dbReference type="SAM" id="MobiDB-lite"/>
    </source>
</evidence>
<dbReference type="AlphaFoldDB" id="C6T580"/>
<organism evidence="2">
    <name type="scientific">Glycine max</name>
    <name type="common">Soybean</name>
    <name type="synonym">Glycine hispida</name>
    <dbReference type="NCBI Taxonomy" id="3847"/>
    <lineage>
        <taxon>Eukaryota</taxon>
        <taxon>Viridiplantae</taxon>
        <taxon>Streptophyta</taxon>
        <taxon>Embryophyta</taxon>
        <taxon>Tracheophyta</taxon>
        <taxon>Spermatophyta</taxon>
        <taxon>Magnoliopsida</taxon>
        <taxon>eudicotyledons</taxon>
        <taxon>Gunneridae</taxon>
        <taxon>Pentapetalae</taxon>
        <taxon>rosids</taxon>
        <taxon>fabids</taxon>
        <taxon>Fabales</taxon>
        <taxon>Fabaceae</taxon>
        <taxon>Papilionoideae</taxon>
        <taxon>50 kb inversion clade</taxon>
        <taxon>NPAAA clade</taxon>
        <taxon>indigoferoid/millettioid clade</taxon>
        <taxon>Phaseoleae</taxon>
        <taxon>Glycine</taxon>
        <taxon>Glycine subgen. Soja</taxon>
    </lineage>
</organism>
<feature type="non-terminal residue" evidence="2">
    <location>
        <position position="139"/>
    </location>
</feature>
<evidence type="ECO:0000313" key="2">
    <source>
        <dbReference type="EMBL" id="ACU16882.1"/>
    </source>
</evidence>
<accession>C6T580</accession>